<dbReference type="EMBL" id="JAVXZY010000008">
    <property type="protein sequence ID" value="MDT9001215.1"/>
    <property type="molecule type" value="Genomic_DNA"/>
</dbReference>
<dbReference type="RefSeq" id="WP_315652097.1">
    <property type="nucleotide sequence ID" value="NZ_JAVXZY010000008.1"/>
</dbReference>
<comment type="subcellular location">
    <subcellularLocation>
        <location evidence="6">Cell membrane</location>
        <topology evidence="6">Multi-pass membrane protein</topology>
    </subcellularLocation>
    <subcellularLocation>
        <location evidence="1">Membrane</location>
    </subcellularLocation>
</comment>
<name>A0ABU3PF32_9BURK</name>
<comment type="caution">
    <text evidence="7">The sequence shown here is derived from an EMBL/GenBank/DDBJ whole genome shotgun (WGS) entry which is preliminary data.</text>
</comment>
<keyword evidence="4 6" id="KW-1133">Transmembrane helix</keyword>
<dbReference type="Pfam" id="PF02104">
    <property type="entry name" value="SURF1"/>
    <property type="match status" value="1"/>
</dbReference>
<gene>
    <name evidence="7" type="ORF">RQP53_18195</name>
</gene>
<keyword evidence="5 6" id="KW-0472">Membrane</keyword>
<protein>
    <recommendedName>
        <fullName evidence="6">SURF1-like protein</fullName>
    </recommendedName>
</protein>
<feature type="transmembrane region" description="Helical" evidence="6">
    <location>
        <begin position="12"/>
        <end position="31"/>
    </location>
</feature>
<dbReference type="PROSITE" id="PS50895">
    <property type="entry name" value="SURF1"/>
    <property type="match status" value="1"/>
</dbReference>
<evidence type="ECO:0000313" key="8">
    <source>
        <dbReference type="Proteomes" id="UP001246372"/>
    </source>
</evidence>
<dbReference type="PANTHER" id="PTHR23427">
    <property type="entry name" value="SURFEIT LOCUS PROTEIN"/>
    <property type="match status" value="1"/>
</dbReference>
<sequence>MSAAKPPRRGWILLATVVGVGVTASLGFWQLDRVDQKQAIEKRLRERAELAPLDNTSLRWGEPFWQRRVSLQGHWLNDKTLFLDNRPMNGRVGFFVVTPLRLAGREGLVLVQRGWVPRDQRDRNLLPELPASTATVTVSGRLIEAPSRVYQLGGGDGGRIRQNLDPAAYGLELGQPVLPLAVLQTAAADNDAPLLRDWPAPAVDVQRNYGYAFQWFALCALLLGLYVWFQVIQPRRHR</sequence>
<organism evidence="7 8">
    <name type="scientific">Roseateles aquae</name>
    <dbReference type="NCBI Taxonomy" id="3077235"/>
    <lineage>
        <taxon>Bacteria</taxon>
        <taxon>Pseudomonadati</taxon>
        <taxon>Pseudomonadota</taxon>
        <taxon>Betaproteobacteria</taxon>
        <taxon>Burkholderiales</taxon>
        <taxon>Sphaerotilaceae</taxon>
        <taxon>Roseateles</taxon>
    </lineage>
</organism>
<keyword evidence="3 6" id="KW-0812">Transmembrane</keyword>
<proteinExistence type="inferred from homology"/>
<dbReference type="Proteomes" id="UP001246372">
    <property type="component" value="Unassembled WGS sequence"/>
</dbReference>
<evidence type="ECO:0000256" key="1">
    <source>
        <dbReference type="ARBA" id="ARBA00004370"/>
    </source>
</evidence>
<keyword evidence="6" id="KW-1003">Cell membrane</keyword>
<dbReference type="PANTHER" id="PTHR23427:SF2">
    <property type="entry name" value="SURFEIT LOCUS PROTEIN 1"/>
    <property type="match status" value="1"/>
</dbReference>
<keyword evidence="8" id="KW-1185">Reference proteome</keyword>
<feature type="transmembrane region" description="Helical" evidence="6">
    <location>
        <begin position="209"/>
        <end position="229"/>
    </location>
</feature>
<reference evidence="7" key="1">
    <citation type="submission" date="2023-09" db="EMBL/GenBank/DDBJ databases">
        <title>Paucibacter sp. APW11 Genome sequencing and assembly.</title>
        <authorList>
            <person name="Kim I."/>
        </authorList>
    </citation>
    <scope>NUCLEOTIDE SEQUENCE</scope>
    <source>
        <strain evidence="7">APW11</strain>
    </source>
</reference>
<evidence type="ECO:0000256" key="2">
    <source>
        <dbReference type="ARBA" id="ARBA00007165"/>
    </source>
</evidence>
<accession>A0ABU3PF32</accession>
<evidence type="ECO:0000313" key="7">
    <source>
        <dbReference type="EMBL" id="MDT9001215.1"/>
    </source>
</evidence>
<evidence type="ECO:0000256" key="6">
    <source>
        <dbReference type="RuleBase" id="RU363076"/>
    </source>
</evidence>
<comment type="similarity">
    <text evidence="2 6">Belongs to the SURF1 family.</text>
</comment>
<dbReference type="CDD" id="cd06662">
    <property type="entry name" value="SURF1"/>
    <property type="match status" value="1"/>
</dbReference>
<evidence type="ECO:0000256" key="5">
    <source>
        <dbReference type="ARBA" id="ARBA00023136"/>
    </source>
</evidence>
<dbReference type="InterPro" id="IPR045214">
    <property type="entry name" value="Surf1/Surf4"/>
</dbReference>
<dbReference type="InterPro" id="IPR002994">
    <property type="entry name" value="Surf1/Shy1"/>
</dbReference>
<evidence type="ECO:0000256" key="4">
    <source>
        <dbReference type="ARBA" id="ARBA00022989"/>
    </source>
</evidence>
<evidence type="ECO:0000256" key="3">
    <source>
        <dbReference type="ARBA" id="ARBA00022692"/>
    </source>
</evidence>